<dbReference type="EMBL" id="GBRH01209472">
    <property type="protein sequence ID" value="JAD88423.1"/>
    <property type="molecule type" value="Transcribed_RNA"/>
</dbReference>
<accession>A0A0A9DP05</accession>
<reference evidence="1" key="2">
    <citation type="journal article" date="2015" name="Data Brief">
        <title>Shoot transcriptome of the giant reed, Arundo donax.</title>
        <authorList>
            <person name="Barrero R.A."/>
            <person name="Guerrero F.D."/>
            <person name="Moolhuijzen P."/>
            <person name="Goolsby J.A."/>
            <person name="Tidwell J."/>
            <person name="Bellgard S.E."/>
            <person name="Bellgard M.I."/>
        </authorList>
    </citation>
    <scope>NUCLEOTIDE SEQUENCE</scope>
    <source>
        <tissue evidence="1">Shoot tissue taken approximately 20 cm above the soil surface</tissue>
    </source>
</reference>
<protein>
    <submittedName>
        <fullName evidence="1">Cycloartenol synthase</fullName>
    </submittedName>
</protein>
<name>A0A0A9DP05_ARUDO</name>
<reference evidence="1" key="1">
    <citation type="submission" date="2014-09" db="EMBL/GenBank/DDBJ databases">
        <authorList>
            <person name="Magalhaes I.L.F."/>
            <person name="Oliveira U."/>
            <person name="Santos F.R."/>
            <person name="Vidigal T.H.D.A."/>
            <person name="Brescovit A.D."/>
            <person name="Santos A.J."/>
        </authorList>
    </citation>
    <scope>NUCLEOTIDE SEQUENCE</scope>
    <source>
        <tissue evidence="1">Shoot tissue taken approximately 20 cm above the soil surface</tissue>
    </source>
</reference>
<organism evidence="1">
    <name type="scientific">Arundo donax</name>
    <name type="common">Giant reed</name>
    <name type="synonym">Donax arundinaceus</name>
    <dbReference type="NCBI Taxonomy" id="35708"/>
    <lineage>
        <taxon>Eukaryota</taxon>
        <taxon>Viridiplantae</taxon>
        <taxon>Streptophyta</taxon>
        <taxon>Embryophyta</taxon>
        <taxon>Tracheophyta</taxon>
        <taxon>Spermatophyta</taxon>
        <taxon>Magnoliopsida</taxon>
        <taxon>Liliopsida</taxon>
        <taxon>Poales</taxon>
        <taxon>Poaceae</taxon>
        <taxon>PACMAD clade</taxon>
        <taxon>Arundinoideae</taxon>
        <taxon>Arundineae</taxon>
        <taxon>Arundo</taxon>
    </lineage>
</organism>
<proteinExistence type="predicted"/>
<sequence>MMGIGLANSVALCSSCLSWYLLYMSLGHSIPSFRKNIDMRYVAIFTTIRMKMVVGAQVSWDQAPCSDHA</sequence>
<dbReference type="AlphaFoldDB" id="A0A0A9DP05"/>
<evidence type="ECO:0000313" key="1">
    <source>
        <dbReference type="EMBL" id="JAD88423.1"/>
    </source>
</evidence>